<dbReference type="GO" id="GO:0010038">
    <property type="term" value="P:response to metal ion"/>
    <property type="evidence" value="ECO:0007669"/>
    <property type="project" value="InterPro"/>
</dbReference>
<dbReference type="Proteomes" id="UP000317763">
    <property type="component" value="Unassembled WGS sequence"/>
</dbReference>
<dbReference type="RefSeq" id="WP_224440912.1">
    <property type="nucleotide sequence ID" value="NZ_CP083911.1"/>
</dbReference>
<evidence type="ECO:0000313" key="2">
    <source>
        <dbReference type="EMBL" id="TSE34199.1"/>
    </source>
</evidence>
<dbReference type="InterPro" id="IPR015867">
    <property type="entry name" value="N-reg_PII/ATP_PRibTrfase_C"/>
</dbReference>
<dbReference type="STRING" id="307486.GCA_000807215_02299"/>
<dbReference type="GO" id="GO:0005507">
    <property type="term" value="F:copper ion binding"/>
    <property type="evidence" value="ECO:0007669"/>
    <property type="project" value="TreeGrafter"/>
</dbReference>
<evidence type="ECO:0000256" key="1">
    <source>
        <dbReference type="ARBA" id="ARBA00010169"/>
    </source>
</evidence>
<dbReference type="InterPro" id="IPR011322">
    <property type="entry name" value="N-reg_PII-like_a/b"/>
</dbReference>
<dbReference type="InterPro" id="IPR004323">
    <property type="entry name" value="Ion_tolerance_CutA"/>
</dbReference>
<dbReference type="PANTHER" id="PTHR23419:SF8">
    <property type="entry name" value="FI09726P"/>
    <property type="match status" value="1"/>
</dbReference>
<dbReference type="PANTHER" id="PTHR23419">
    <property type="entry name" value="DIVALENT CATION TOLERANCE CUTA-RELATED"/>
    <property type="match status" value="1"/>
</dbReference>
<dbReference type="EMBL" id="VJOM01000001">
    <property type="protein sequence ID" value="TSE34199.1"/>
    <property type="molecule type" value="Genomic_DNA"/>
</dbReference>
<name>A0A554XEH9_9BURK</name>
<protein>
    <submittedName>
        <fullName evidence="2">Divalent-cation tolerance protein CutA</fullName>
    </submittedName>
</protein>
<comment type="similarity">
    <text evidence="1">Belongs to the CutA family.</text>
</comment>
<dbReference type="AlphaFoldDB" id="A0A554XEH9"/>
<sequence>MTLSSLSEAEPMTDLVAVVTTTGSRADALRLAHLAVEKRLAACAQVSPIESVYVWQGAVQHEPEYRLVLKTTAARRAALEATLAQAHPYEVPAILTVPLAHANRAYADWVRAETTPA</sequence>
<dbReference type="SUPFAM" id="SSF54913">
    <property type="entry name" value="GlnB-like"/>
    <property type="match status" value="1"/>
</dbReference>
<gene>
    <name evidence="2" type="primary">cutA</name>
    <name evidence="2" type="ORF">Ttaiw_00261</name>
</gene>
<reference evidence="2 3" key="1">
    <citation type="submission" date="2019-07" db="EMBL/GenBank/DDBJ databases">
        <title>Tepidimonas taiwanensis I1-1 draft genome.</title>
        <authorList>
            <person name="Da Costa M.S."/>
            <person name="Froufe H.J.C."/>
            <person name="Egas C."/>
            <person name="Albuquerque L."/>
        </authorList>
    </citation>
    <scope>NUCLEOTIDE SEQUENCE [LARGE SCALE GENOMIC DNA]</scope>
    <source>
        <strain evidence="2 3">I1-1</strain>
    </source>
</reference>
<accession>A0A554XEH9</accession>
<proteinExistence type="inferred from homology"/>
<comment type="caution">
    <text evidence="2">The sequence shown here is derived from an EMBL/GenBank/DDBJ whole genome shotgun (WGS) entry which is preliminary data.</text>
</comment>
<dbReference type="Pfam" id="PF03091">
    <property type="entry name" value="CutA1"/>
    <property type="match status" value="1"/>
</dbReference>
<dbReference type="Gene3D" id="3.30.70.120">
    <property type="match status" value="1"/>
</dbReference>
<keyword evidence="3" id="KW-1185">Reference proteome</keyword>
<evidence type="ECO:0000313" key="3">
    <source>
        <dbReference type="Proteomes" id="UP000317763"/>
    </source>
</evidence>
<organism evidence="2 3">
    <name type="scientific">Tepidimonas taiwanensis</name>
    <dbReference type="NCBI Taxonomy" id="307486"/>
    <lineage>
        <taxon>Bacteria</taxon>
        <taxon>Pseudomonadati</taxon>
        <taxon>Pseudomonadota</taxon>
        <taxon>Betaproteobacteria</taxon>
        <taxon>Burkholderiales</taxon>
        <taxon>Tepidimonas</taxon>
    </lineage>
</organism>